<organism evidence="13 14">
    <name type="scientific">Bacteroides thetaiotaomicron</name>
    <dbReference type="NCBI Taxonomy" id="818"/>
    <lineage>
        <taxon>Bacteria</taxon>
        <taxon>Pseudomonadati</taxon>
        <taxon>Bacteroidota</taxon>
        <taxon>Bacteroidia</taxon>
        <taxon>Bacteroidales</taxon>
        <taxon>Bacteroidaceae</taxon>
        <taxon>Bacteroides</taxon>
    </lineage>
</organism>
<keyword evidence="2" id="KW-0813">Transport</keyword>
<dbReference type="Proteomes" id="UP000095541">
    <property type="component" value="Unassembled WGS sequence"/>
</dbReference>
<feature type="chain" id="PRO_5008034113" evidence="12">
    <location>
        <begin position="25"/>
        <end position="805"/>
    </location>
</feature>
<keyword evidence="10" id="KW-0998">Cell outer membrane</keyword>
<dbReference type="InterPro" id="IPR039426">
    <property type="entry name" value="TonB-dep_rcpt-like"/>
</dbReference>
<reference evidence="13 14" key="1">
    <citation type="submission" date="2015-09" db="EMBL/GenBank/DDBJ databases">
        <authorList>
            <consortium name="Pathogen Informatics"/>
        </authorList>
    </citation>
    <scope>NUCLEOTIDE SEQUENCE [LARGE SCALE GENOMIC DNA]</scope>
    <source>
        <strain evidence="13 14">2789STDY5834945</strain>
    </source>
</reference>
<dbReference type="AlphaFoldDB" id="A0A174TQU8"/>
<evidence type="ECO:0000313" key="14">
    <source>
        <dbReference type="Proteomes" id="UP000095541"/>
    </source>
</evidence>
<evidence type="ECO:0000256" key="2">
    <source>
        <dbReference type="ARBA" id="ARBA00022448"/>
    </source>
</evidence>
<evidence type="ECO:0000256" key="1">
    <source>
        <dbReference type="ARBA" id="ARBA00004571"/>
    </source>
</evidence>
<name>A0A174TQU8_BACT4</name>
<dbReference type="SUPFAM" id="SSF56935">
    <property type="entry name" value="Porins"/>
    <property type="match status" value="1"/>
</dbReference>
<comment type="subcellular location">
    <subcellularLocation>
        <location evidence="1">Cell outer membrane</location>
        <topology evidence="1">Multi-pass membrane protein</topology>
    </subcellularLocation>
</comment>
<evidence type="ECO:0000256" key="4">
    <source>
        <dbReference type="ARBA" id="ARBA00022496"/>
    </source>
</evidence>
<dbReference type="Gene3D" id="2.40.170.20">
    <property type="entry name" value="TonB-dependent receptor, beta-barrel domain"/>
    <property type="match status" value="1"/>
</dbReference>
<keyword evidence="8" id="KW-0406">Ion transport</keyword>
<dbReference type="GO" id="GO:0009279">
    <property type="term" value="C:cell outer membrane"/>
    <property type="evidence" value="ECO:0007669"/>
    <property type="project" value="UniProtKB-SubCell"/>
</dbReference>
<feature type="region of interest" description="Disordered" evidence="11">
    <location>
        <begin position="43"/>
        <end position="83"/>
    </location>
</feature>
<dbReference type="RefSeq" id="WP_055219398.1">
    <property type="nucleotide sequence ID" value="NZ_CZBI01000003.1"/>
</dbReference>
<evidence type="ECO:0000256" key="7">
    <source>
        <dbReference type="ARBA" id="ARBA00023004"/>
    </source>
</evidence>
<sequence length="805" mass="90416">MKRITFSCLAAVILLQLIPVNGNARDIRNQKEKNNRTEIKQDTISAVHSASRPGKDISGTASSSPKKEGEEGERNVMLNASDANKPREIQIGLPSEDVNVYENGLPAVYSSAVHKLAAHWRSDSSLGEVGLLSPSESAITTGNIAYSVNAFSKLGQKDFQGILNYRANHFGMQNFDLNVSGGISDQWLYTAGIYQNFDPGSFDLKFTNFADRTEIYHAGLTRLFNDGRGKISLLYKHSRSRNPGNFANAAPFIYVGDGSVKEVEGFKLGTNSYVPQSGSFPYMDVMDGKMKTWNLNDGNENRANEVALIADYRFKNDLLWKFNLKYMDAPRANYVDFGGSTISEATAADGYTLANGDVYEGLAEGRRTWLHVGKVKNFLVTSELSKRFGTHDLRLGVNEWYYHLDYHSSSLQWMASVQEYPQLLHSTTVDPLDPTLSSQRVQTYGYNELSPEYTKGYENKLALYFTDNWQVTPRFNVYYGGRLEYYRMSADQISASRFPGFHIGDFNTYSKDEETGNIIATPHSIQPAKVVKNKLNYAATLRMTYNMTKQFGLTADGTVATRFPRINEYAGTGPTEEQYKRVTIPLIRGGLFYKNNWLNLTSMVTYISKSNNIDQQNLTKPGTKEGKTVLLIYNIKTLGWTTSAEIDPFKGFHLHALFTYQKPVYKNYNASVTFDDGAQMSVNANGMIVKEIPQVLVELDPSYNITKDLRLWLSFRYFGKTYANLQEALYFNGRWETFGGINWNVNKHLSLGATVINFLNQKGASGTINGSELITKEEAGNYAGRYMSGNYLRPFTVEFSAGIKF</sequence>
<evidence type="ECO:0000256" key="5">
    <source>
        <dbReference type="ARBA" id="ARBA00022692"/>
    </source>
</evidence>
<keyword evidence="5" id="KW-0812">Transmembrane</keyword>
<evidence type="ECO:0000256" key="8">
    <source>
        <dbReference type="ARBA" id="ARBA00023065"/>
    </source>
</evidence>
<gene>
    <name evidence="13" type="ORF">ERS852557_02791</name>
</gene>
<evidence type="ECO:0000256" key="9">
    <source>
        <dbReference type="ARBA" id="ARBA00023136"/>
    </source>
</evidence>
<protein>
    <submittedName>
        <fullName evidence="13">Outer membrane receptor for ferrienterochelin and colicins</fullName>
    </submittedName>
</protein>
<accession>A0A174TQU8</accession>
<evidence type="ECO:0000256" key="11">
    <source>
        <dbReference type="SAM" id="MobiDB-lite"/>
    </source>
</evidence>
<evidence type="ECO:0000256" key="6">
    <source>
        <dbReference type="ARBA" id="ARBA00022729"/>
    </source>
</evidence>
<keyword evidence="13" id="KW-0675">Receptor</keyword>
<feature type="compositionally biased region" description="Basic and acidic residues" evidence="11">
    <location>
        <begin position="65"/>
        <end position="74"/>
    </location>
</feature>
<evidence type="ECO:0000256" key="3">
    <source>
        <dbReference type="ARBA" id="ARBA00022452"/>
    </source>
</evidence>
<feature type="signal peptide" evidence="12">
    <location>
        <begin position="1"/>
        <end position="24"/>
    </location>
</feature>
<dbReference type="InterPro" id="IPR036942">
    <property type="entry name" value="Beta-barrel_TonB_sf"/>
</dbReference>
<keyword evidence="6 12" id="KW-0732">Signal</keyword>
<dbReference type="PANTHER" id="PTHR32552:SF89">
    <property type="entry name" value="CATECHOLATE SIDEROPHORE RECEPTOR FIU"/>
    <property type="match status" value="1"/>
</dbReference>
<dbReference type="GO" id="GO:0015344">
    <property type="term" value="F:siderophore uptake transmembrane transporter activity"/>
    <property type="evidence" value="ECO:0007669"/>
    <property type="project" value="TreeGrafter"/>
</dbReference>
<evidence type="ECO:0000313" key="13">
    <source>
        <dbReference type="EMBL" id="CUQ12463.1"/>
    </source>
</evidence>
<evidence type="ECO:0000256" key="10">
    <source>
        <dbReference type="ARBA" id="ARBA00023237"/>
    </source>
</evidence>
<keyword evidence="7" id="KW-0408">Iron</keyword>
<proteinExistence type="predicted"/>
<dbReference type="EMBL" id="CZBI01000003">
    <property type="protein sequence ID" value="CUQ12463.1"/>
    <property type="molecule type" value="Genomic_DNA"/>
</dbReference>
<keyword evidence="9" id="KW-0472">Membrane</keyword>
<dbReference type="PANTHER" id="PTHR32552">
    <property type="entry name" value="FERRICHROME IRON RECEPTOR-RELATED"/>
    <property type="match status" value="1"/>
</dbReference>
<evidence type="ECO:0000256" key="12">
    <source>
        <dbReference type="SAM" id="SignalP"/>
    </source>
</evidence>
<keyword evidence="3" id="KW-1134">Transmembrane beta strand</keyword>
<keyword evidence="4" id="KW-0410">Iron transport</keyword>